<dbReference type="PROSITE" id="PS51745">
    <property type="entry name" value="PB1"/>
    <property type="match status" value="1"/>
</dbReference>
<evidence type="ECO:0000259" key="8">
    <source>
        <dbReference type="PROSITE" id="PS51745"/>
    </source>
</evidence>
<dbReference type="InterPro" id="IPR003035">
    <property type="entry name" value="RWP-RK_dom"/>
</dbReference>
<evidence type="ECO:0000256" key="3">
    <source>
        <dbReference type="ARBA" id="ARBA00023125"/>
    </source>
</evidence>
<feature type="region of interest" description="Disordered" evidence="6">
    <location>
        <begin position="695"/>
        <end position="741"/>
    </location>
</feature>
<evidence type="ECO:0000256" key="4">
    <source>
        <dbReference type="ARBA" id="ARBA00023163"/>
    </source>
</evidence>
<dbReference type="Gene3D" id="3.10.20.90">
    <property type="entry name" value="Phosphatidylinositol 3-kinase Catalytic Subunit, Chain A, domain 1"/>
    <property type="match status" value="1"/>
</dbReference>
<dbReference type="SMART" id="SM00666">
    <property type="entry name" value="PB1"/>
    <property type="match status" value="1"/>
</dbReference>
<evidence type="ECO:0000313" key="10">
    <source>
        <dbReference type="Proteomes" id="UP000594261"/>
    </source>
</evidence>
<dbReference type="AlphaFoldDB" id="A0A7N2KTL5"/>
<feature type="compositionally biased region" description="Low complexity" evidence="6">
    <location>
        <begin position="722"/>
        <end position="735"/>
    </location>
</feature>
<evidence type="ECO:0000256" key="5">
    <source>
        <dbReference type="ARBA" id="ARBA00023242"/>
    </source>
</evidence>
<dbReference type="Proteomes" id="UP000594261">
    <property type="component" value="Chromosome 2"/>
</dbReference>
<evidence type="ECO:0000259" key="7">
    <source>
        <dbReference type="PROSITE" id="PS51519"/>
    </source>
</evidence>
<feature type="domain" description="RWP-RK" evidence="7">
    <location>
        <begin position="590"/>
        <end position="671"/>
    </location>
</feature>
<dbReference type="EnsemblPlants" id="QL02p014633:mrna">
    <property type="protein sequence ID" value="QL02p014633:mrna"/>
    <property type="gene ID" value="QL02p014633"/>
</dbReference>
<dbReference type="InterPro" id="IPR055081">
    <property type="entry name" value="NLP1-9_GAF"/>
</dbReference>
<evidence type="ECO:0000256" key="2">
    <source>
        <dbReference type="ARBA" id="ARBA00023015"/>
    </source>
</evidence>
<protein>
    <submittedName>
        <fullName evidence="9">Uncharacterized protein</fullName>
    </submittedName>
</protein>
<dbReference type="InterPro" id="IPR000270">
    <property type="entry name" value="PB1_dom"/>
</dbReference>
<organism evidence="9 10">
    <name type="scientific">Quercus lobata</name>
    <name type="common">Valley oak</name>
    <dbReference type="NCBI Taxonomy" id="97700"/>
    <lineage>
        <taxon>Eukaryota</taxon>
        <taxon>Viridiplantae</taxon>
        <taxon>Streptophyta</taxon>
        <taxon>Embryophyta</taxon>
        <taxon>Tracheophyta</taxon>
        <taxon>Spermatophyta</taxon>
        <taxon>Magnoliopsida</taxon>
        <taxon>eudicotyledons</taxon>
        <taxon>Gunneridae</taxon>
        <taxon>Pentapetalae</taxon>
        <taxon>rosids</taxon>
        <taxon>fabids</taxon>
        <taxon>Fagales</taxon>
        <taxon>Fagaceae</taxon>
        <taxon>Quercus</taxon>
    </lineage>
</organism>
<dbReference type="PROSITE" id="PS51519">
    <property type="entry name" value="RWP_RK"/>
    <property type="match status" value="1"/>
</dbReference>
<reference evidence="9" key="2">
    <citation type="submission" date="2021-01" db="UniProtKB">
        <authorList>
            <consortium name="EnsemblPlants"/>
        </authorList>
    </citation>
    <scope>IDENTIFICATION</scope>
</reference>
<accession>A0A7N2KTL5</accession>
<dbReference type="Gramene" id="QL02p014633:mrna">
    <property type="protein sequence ID" value="QL02p014633:mrna"/>
    <property type="gene ID" value="QL02p014633"/>
</dbReference>
<dbReference type="PANTHER" id="PTHR32002:SF44">
    <property type="entry name" value="PROTEIN NLP4"/>
    <property type="match status" value="1"/>
</dbReference>
<feature type="domain" description="PB1" evidence="8">
    <location>
        <begin position="800"/>
        <end position="883"/>
    </location>
</feature>
<dbReference type="GO" id="GO:0003677">
    <property type="term" value="F:DNA binding"/>
    <property type="evidence" value="ECO:0007669"/>
    <property type="project" value="UniProtKB-KW"/>
</dbReference>
<dbReference type="InterPro" id="IPR034891">
    <property type="entry name" value="PB1_NLP"/>
</dbReference>
<dbReference type="SUPFAM" id="SSF54277">
    <property type="entry name" value="CAD &amp; PB1 domains"/>
    <property type="match status" value="1"/>
</dbReference>
<keyword evidence="4" id="KW-0804">Transcription</keyword>
<dbReference type="PANTHER" id="PTHR32002">
    <property type="entry name" value="PROTEIN NLP8"/>
    <property type="match status" value="1"/>
</dbReference>
<evidence type="ECO:0000256" key="1">
    <source>
        <dbReference type="ARBA" id="ARBA00011726"/>
    </source>
</evidence>
<dbReference type="FunCoup" id="A0A7N2KTL5">
    <property type="interactions" value="1206"/>
</dbReference>
<evidence type="ECO:0000256" key="6">
    <source>
        <dbReference type="SAM" id="MobiDB-lite"/>
    </source>
</evidence>
<comment type="subunit">
    <text evidence="1">Homodimers and heterodimers.</text>
</comment>
<keyword evidence="3" id="KW-0238">DNA-binding</keyword>
<name>A0A7N2KTL5_QUELO</name>
<dbReference type="CDD" id="cd06407">
    <property type="entry name" value="PB1_NLP"/>
    <property type="match status" value="1"/>
</dbReference>
<dbReference type="InParanoid" id="A0A7N2KTL5"/>
<keyword evidence="5" id="KW-0539">Nucleus</keyword>
<keyword evidence="10" id="KW-1185">Reference proteome</keyword>
<sequence length="902" mass="100549">MENGFSAPGTILGALPNSAMELDLVDELFQDRCWLEATEGLEFLLQSPSSSGSVLGPSFVWSALEARDNLSLNPSQTGYLDEAQRPLPDESQERSLVNAVSLGQNTVDVVAGCSSESENIVIKGPKLGRRLWIAPNMNQGLTYCVEERLMKAIEYVREFTRGKDVLIQVWVPVNRDGRRVLTTSNQPFAFGSSNPRLASYRDISADFHFAAEEDSKEVMGLLSRAFLGKVPEWTPDVRFYTKNEYFRIVHAQLYDVRGTLALPIFEHGSSNCVGVIEVVMTAQQTKYGPELESVCKALEDRNFTLKNITVGSFEVCWTGKWEQRTDVSCLLSEAVDLRSFDALSTENLKAFPTSYQAALPEIQEALRFACKTHRLPLAQTWVPCIQQGKVGCRHSNENYIYCVSTVDRACIVADPNMQEFHEACSEHHLLKGEGIVGEAFKTNQPRFSSDITSLSKTEYPLSHHARLFGLHAAVAIHLRSIHTGTDDFVLEFFLPTDCRDPEEQKNMLNSLSHTIQQVCRSLRVVTDKELEEDTNLPVNGTRKLSREEILKEKCSEFCQPCQDSNLKVNVDCGEECSMHGEGNFPSVGKAKTGEKRRTKAEKTIPLEVLQQYFAGSLKDASKSIGVCPTTLKRICRQHGINRWPSRKIKKVGHSLKKLQLAIDSVEGASGALQIDSFYTKFPKLASPNLSGTNPFSASKLSDHPQSILQPEGGIFSPQTAASKSPYTSCSQSSSSTHAPTRNVVGCEDPIVGEHFSDSALQRITSEAELHASSQAPKLQPKLESLKSFNEHPSAENFPPLQKLKVTYGDEKIRLRRKNNWGYKDLLLEIASRFNIDDISRFEVKYLDDDSEWVLLTCDDDLEECIDICRSSQSDTIKLALQVSRHHVGRSLGSNDTLIVRCS</sequence>
<dbReference type="Pfam" id="PF02042">
    <property type="entry name" value="RWP-RK"/>
    <property type="match status" value="1"/>
</dbReference>
<dbReference type="Pfam" id="PF00564">
    <property type="entry name" value="PB1"/>
    <property type="match status" value="1"/>
</dbReference>
<dbReference type="OMA" id="DEFQWNK"/>
<dbReference type="InterPro" id="IPR045012">
    <property type="entry name" value="NLP"/>
</dbReference>
<evidence type="ECO:0000313" key="9">
    <source>
        <dbReference type="EnsemblPlants" id="QL02p014633:mrna"/>
    </source>
</evidence>
<dbReference type="Pfam" id="PF22922">
    <property type="entry name" value="GAF_NLP"/>
    <property type="match status" value="1"/>
</dbReference>
<dbReference type="GO" id="GO:0003700">
    <property type="term" value="F:DNA-binding transcription factor activity"/>
    <property type="evidence" value="ECO:0007669"/>
    <property type="project" value="InterPro"/>
</dbReference>
<keyword evidence="2" id="KW-0805">Transcription regulation</keyword>
<dbReference type="InterPro" id="IPR053793">
    <property type="entry name" value="PB1-like"/>
</dbReference>
<proteinExistence type="predicted"/>
<feature type="compositionally biased region" description="Polar residues" evidence="6">
    <location>
        <begin position="695"/>
        <end position="708"/>
    </location>
</feature>
<reference evidence="10" key="1">
    <citation type="journal article" date="2016" name="G3 (Bethesda)">
        <title>First Draft Assembly and Annotation of the Genome of a California Endemic Oak Quercus lobata Nee (Fagaceae).</title>
        <authorList>
            <person name="Sork V.L."/>
            <person name="Fitz-Gibbon S.T."/>
            <person name="Puiu D."/>
            <person name="Crepeau M."/>
            <person name="Gugger P.F."/>
            <person name="Sherman R."/>
            <person name="Stevens K."/>
            <person name="Langley C.H."/>
            <person name="Pellegrini M."/>
            <person name="Salzberg S.L."/>
        </authorList>
    </citation>
    <scope>NUCLEOTIDE SEQUENCE [LARGE SCALE GENOMIC DNA]</scope>
    <source>
        <strain evidence="10">cv. SW786</strain>
    </source>
</reference>